<evidence type="ECO:0000256" key="1">
    <source>
        <dbReference type="ARBA" id="ARBA00004141"/>
    </source>
</evidence>
<evidence type="ECO:0000313" key="7">
    <source>
        <dbReference type="EMBL" id="KHD84749.1"/>
    </source>
</evidence>
<comment type="caution">
    <text evidence="7">The sequence shown here is derived from an EMBL/GenBank/DDBJ whole genome shotgun (WGS) entry which is preliminary data.</text>
</comment>
<dbReference type="PANTHER" id="PTHR22550">
    <property type="entry name" value="SPORE GERMINATION PROTEIN"/>
    <property type="match status" value="1"/>
</dbReference>
<keyword evidence="3 4" id="KW-0472">Membrane</keyword>
<dbReference type="Pfam" id="PF03323">
    <property type="entry name" value="GerA"/>
    <property type="match status" value="1"/>
</dbReference>
<feature type="transmembrane region" description="Helical" evidence="6">
    <location>
        <begin position="390"/>
        <end position="423"/>
    </location>
</feature>
<dbReference type="InterPro" id="IPR050768">
    <property type="entry name" value="UPF0353/GerABKA_families"/>
</dbReference>
<dbReference type="EMBL" id="JRUN01000044">
    <property type="protein sequence ID" value="KHD84749.1"/>
    <property type="molecule type" value="Genomic_DNA"/>
</dbReference>
<keyword evidence="6" id="KW-1133">Transmembrane helix</keyword>
<feature type="region of interest" description="Disordered" evidence="5">
    <location>
        <begin position="510"/>
        <end position="531"/>
    </location>
</feature>
<evidence type="ECO:0000313" key="8">
    <source>
        <dbReference type="Proteomes" id="UP000030588"/>
    </source>
</evidence>
<comment type="subcellular location">
    <subcellularLocation>
        <location evidence="4">Cell membrane</location>
    </subcellularLocation>
    <subcellularLocation>
        <location evidence="1">Membrane</location>
        <topology evidence="1">Multi-pass membrane protein</topology>
    </subcellularLocation>
</comment>
<proteinExistence type="inferred from homology"/>
<evidence type="ECO:0000256" key="2">
    <source>
        <dbReference type="ARBA" id="ARBA00005278"/>
    </source>
</evidence>
<dbReference type="AlphaFoldDB" id="A0A0A6VDY1"/>
<feature type="transmembrane region" description="Helical" evidence="6">
    <location>
        <begin position="316"/>
        <end position="335"/>
    </location>
</feature>
<dbReference type="InterPro" id="IPR004995">
    <property type="entry name" value="Spore_Ger"/>
</dbReference>
<accession>A0A0A6VDY1</accession>
<dbReference type="PIRSF" id="PIRSF005690">
    <property type="entry name" value="GerBA"/>
    <property type="match status" value="1"/>
</dbReference>
<evidence type="ECO:0000256" key="5">
    <source>
        <dbReference type="SAM" id="MobiDB-lite"/>
    </source>
</evidence>
<evidence type="ECO:0000256" key="4">
    <source>
        <dbReference type="PIRNR" id="PIRNR005690"/>
    </source>
</evidence>
<organism evidence="7 8">
    <name type="scientific">Heyndrickxia ginsengihumi</name>
    <dbReference type="NCBI Taxonomy" id="363870"/>
    <lineage>
        <taxon>Bacteria</taxon>
        <taxon>Bacillati</taxon>
        <taxon>Bacillota</taxon>
        <taxon>Bacilli</taxon>
        <taxon>Bacillales</taxon>
        <taxon>Bacillaceae</taxon>
        <taxon>Heyndrickxia</taxon>
    </lineage>
</organism>
<dbReference type="PANTHER" id="PTHR22550:SF5">
    <property type="entry name" value="LEUCINE ZIPPER PROTEIN 4"/>
    <property type="match status" value="1"/>
</dbReference>
<dbReference type="GO" id="GO:0005886">
    <property type="term" value="C:plasma membrane"/>
    <property type="evidence" value="ECO:0007669"/>
    <property type="project" value="UniProtKB-SubCell"/>
</dbReference>
<dbReference type="STRING" id="363870.NG54_13635"/>
<gene>
    <name evidence="7" type="ORF">NG54_13635</name>
</gene>
<sequence>MEEKRKYLDYNKILNDIESSNSMFPNIQNLNLNTKLAINEKIFKEIFKDCSDIIFRPIEIQSDTKILLIYIDGLIDSKTLDQVVLKPLMFDGFPDVLGKVPKVEQIIEQNFIAIAQVQKDIKIMDVTNGILKGNVAILVDGTSKALVAELKGFEKRSIEEPVAETSVRGPRDGFTEILRINTSLIRRRIRSVKLKLEPITIGQITQTDIVIAYIDGIAPNTVIEEVRKRIRRIQVDGVMESSYIEEFIEDFTWTPFPQVQNTERPDVVCSSLLEGKIAIFVDNTPFVLVVPMTFWSGLQAVDDYYERSVYSTFVRLIRYSLFNMALLFPSLYVAIVTYHPQLIPTNLLISIAAAREGVPFPTLVETMLMELMFEGLREAGIRLPRPIGSAVSIVGALVIGQAAVQAGIVSAPVVIIVSSTGIASFAVPRYNLGTAYRILRFPLLILAGTLGLYGIVIGVFFILAHLLKLRSFGVPYLSPIAPLILKNWKDVFIRVPRWGMTYRPALISGADKKRTPEGQQPSPKQGDKTNE</sequence>
<keyword evidence="6" id="KW-0812">Transmembrane</keyword>
<evidence type="ECO:0000256" key="3">
    <source>
        <dbReference type="ARBA" id="ARBA00023136"/>
    </source>
</evidence>
<reference evidence="7 8" key="1">
    <citation type="submission" date="2014-10" db="EMBL/GenBank/DDBJ databases">
        <title>Draft genome of phytase producing Bacillus ginsengihumi strain M2.11.</title>
        <authorList>
            <person name="Toymentseva A."/>
            <person name="Boulygina E.A."/>
            <person name="Kazakov S.V."/>
            <person name="Kayumov I."/>
            <person name="Suleimanova A.D."/>
            <person name="Mardanova A.M."/>
            <person name="Maria S.N."/>
            <person name="Sergey M.Y."/>
            <person name="Sharipova M.R."/>
        </authorList>
    </citation>
    <scope>NUCLEOTIDE SEQUENCE [LARGE SCALE GENOMIC DNA]</scope>
    <source>
        <strain evidence="7 8">M2.11</strain>
    </source>
</reference>
<dbReference type="GO" id="GO:0009847">
    <property type="term" value="P:spore germination"/>
    <property type="evidence" value="ECO:0007669"/>
    <property type="project" value="UniProtKB-UniRule"/>
</dbReference>
<evidence type="ECO:0000256" key="6">
    <source>
        <dbReference type="SAM" id="Phobius"/>
    </source>
</evidence>
<comment type="similarity">
    <text evidence="2 4">Belongs to the GerABKA family.</text>
</comment>
<dbReference type="Proteomes" id="UP000030588">
    <property type="component" value="Unassembled WGS sequence"/>
</dbReference>
<protein>
    <submittedName>
        <fullName evidence="7">Spore gernimation protein GerA</fullName>
    </submittedName>
</protein>
<feature type="transmembrane region" description="Helical" evidence="6">
    <location>
        <begin position="443"/>
        <end position="467"/>
    </location>
</feature>
<name>A0A0A6VDY1_9BACI</name>